<organism evidence="2 3">
    <name type="scientific">Sphingobacterium nematocida</name>
    <dbReference type="NCBI Taxonomy" id="1513896"/>
    <lineage>
        <taxon>Bacteria</taxon>
        <taxon>Pseudomonadati</taxon>
        <taxon>Bacteroidota</taxon>
        <taxon>Sphingobacteriia</taxon>
        <taxon>Sphingobacteriales</taxon>
        <taxon>Sphingobacteriaceae</taxon>
        <taxon>Sphingobacterium</taxon>
    </lineage>
</organism>
<evidence type="ECO:0000313" key="3">
    <source>
        <dbReference type="Proteomes" id="UP000190150"/>
    </source>
</evidence>
<dbReference type="Pfam" id="PF12893">
    <property type="entry name" value="Lumazine_bd_2"/>
    <property type="match status" value="1"/>
</dbReference>
<keyword evidence="1" id="KW-0732">Signal</keyword>
<dbReference type="RefSeq" id="WP_079645275.1">
    <property type="nucleotide sequence ID" value="NZ_FUZF01000020.1"/>
</dbReference>
<dbReference type="Gene3D" id="3.10.450.50">
    <property type="match status" value="1"/>
</dbReference>
<feature type="chain" id="PRO_5013295769" evidence="1">
    <location>
        <begin position="23"/>
        <end position="141"/>
    </location>
</feature>
<dbReference type="OrthoDB" id="764454at2"/>
<dbReference type="SUPFAM" id="SSF54427">
    <property type="entry name" value="NTF2-like"/>
    <property type="match status" value="1"/>
</dbReference>
<protein>
    <submittedName>
        <fullName evidence="2">Putative lumazine-binding</fullName>
    </submittedName>
</protein>
<dbReference type="EMBL" id="FUZF01000020">
    <property type="protein sequence ID" value="SKC01630.1"/>
    <property type="molecule type" value="Genomic_DNA"/>
</dbReference>
<dbReference type="Proteomes" id="UP000190150">
    <property type="component" value="Unassembled WGS sequence"/>
</dbReference>
<dbReference type="InterPro" id="IPR032710">
    <property type="entry name" value="NTF2-like_dom_sf"/>
</dbReference>
<gene>
    <name evidence="2" type="ORF">SAMN05660841_03637</name>
</gene>
<evidence type="ECO:0000313" key="2">
    <source>
        <dbReference type="EMBL" id="SKC01630.1"/>
    </source>
</evidence>
<sequence length="141" mass="15688">MNKIIATIATLFILAFGLNASAAETANPLKDVNATKIALTYVEAITIGNTEFNKHLFTSDFEYRNATSEQVSSRSEYLAFLKANKGLKYNCKTTYEILDQAGTTSVAKATMQFEKFTRVDYITMVQTVDGWKVSKVVTTYP</sequence>
<accession>A0A1T5FZU3</accession>
<dbReference type="AlphaFoldDB" id="A0A1T5FZU3"/>
<dbReference type="InterPro" id="IPR039437">
    <property type="entry name" value="FrzH/put_lumazine-bd"/>
</dbReference>
<keyword evidence="3" id="KW-1185">Reference proteome</keyword>
<feature type="signal peptide" evidence="1">
    <location>
        <begin position="1"/>
        <end position="22"/>
    </location>
</feature>
<proteinExistence type="predicted"/>
<name>A0A1T5FZU3_9SPHI</name>
<reference evidence="3" key="1">
    <citation type="submission" date="2017-02" db="EMBL/GenBank/DDBJ databases">
        <authorList>
            <person name="Varghese N."/>
            <person name="Submissions S."/>
        </authorList>
    </citation>
    <scope>NUCLEOTIDE SEQUENCE [LARGE SCALE GENOMIC DNA]</scope>
    <source>
        <strain evidence="3">DSM 24091</strain>
    </source>
</reference>
<evidence type="ECO:0000256" key="1">
    <source>
        <dbReference type="SAM" id="SignalP"/>
    </source>
</evidence>